<keyword evidence="5" id="KW-1185">Reference proteome</keyword>
<dbReference type="GO" id="GO:0030288">
    <property type="term" value="C:outer membrane-bounded periplasmic space"/>
    <property type="evidence" value="ECO:0007669"/>
    <property type="project" value="TreeGrafter"/>
</dbReference>
<dbReference type="InterPro" id="IPR028082">
    <property type="entry name" value="Peripla_BP_I"/>
</dbReference>
<dbReference type="EMBL" id="SJPO01000003">
    <property type="protein sequence ID" value="TWT77766.1"/>
    <property type="molecule type" value="Genomic_DNA"/>
</dbReference>
<dbReference type="RefSeq" id="WP_146585568.1">
    <property type="nucleotide sequence ID" value="NZ_SJPO01000003.1"/>
</dbReference>
<comment type="caution">
    <text evidence="4">The sequence shown here is derived from an EMBL/GenBank/DDBJ whole genome shotgun (WGS) entry which is preliminary data.</text>
</comment>
<dbReference type="Proteomes" id="UP000318478">
    <property type="component" value="Unassembled WGS sequence"/>
</dbReference>
<gene>
    <name evidence="4" type="primary">alsB_2</name>
    <name evidence="4" type="ORF">Pla123a_15620</name>
</gene>
<feature type="domain" description="Periplasmic binding protein" evidence="3">
    <location>
        <begin position="41"/>
        <end position="293"/>
    </location>
</feature>
<comment type="subcellular location">
    <subcellularLocation>
        <location evidence="1">Cell envelope</location>
    </subcellularLocation>
</comment>
<accession>A0A5C5YSB7</accession>
<dbReference type="PANTHER" id="PTHR30036">
    <property type="entry name" value="D-XYLOSE-BINDING PERIPLASMIC PROTEIN"/>
    <property type="match status" value="1"/>
</dbReference>
<dbReference type="OrthoDB" id="569491at2"/>
<dbReference type="InterPro" id="IPR025997">
    <property type="entry name" value="SBP_2_dom"/>
</dbReference>
<evidence type="ECO:0000256" key="1">
    <source>
        <dbReference type="ARBA" id="ARBA00004196"/>
    </source>
</evidence>
<proteinExistence type="inferred from homology"/>
<evidence type="ECO:0000256" key="2">
    <source>
        <dbReference type="ARBA" id="ARBA00007639"/>
    </source>
</evidence>
<protein>
    <submittedName>
        <fullName evidence="4">D-allose-binding periplasmic protein</fullName>
    </submittedName>
</protein>
<dbReference type="GO" id="GO:0030246">
    <property type="term" value="F:carbohydrate binding"/>
    <property type="evidence" value="ECO:0007669"/>
    <property type="project" value="TreeGrafter"/>
</dbReference>
<evidence type="ECO:0000313" key="4">
    <source>
        <dbReference type="EMBL" id="TWT77766.1"/>
    </source>
</evidence>
<reference evidence="4 5" key="1">
    <citation type="submission" date="2019-02" db="EMBL/GenBank/DDBJ databases">
        <title>Deep-cultivation of Planctomycetes and their phenomic and genomic characterization uncovers novel biology.</title>
        <authorList>
            <person name="Wiegand S."/>
            <person name="Jogler M."/>
            <person name="Boedeker C."/>
            <person name="Pinto D."/>
            <person name="Vollmers J."/>
            <person name="Rivas-Marin E."/>
            <person name="Kohn T."/>
            <person name="Peeters S.H."/>
            <person name="Heuer A."/>
            <person name="Rast P."/>
            <person name="Oberbeckmann S."/>
            <person name="Bunk B."/>
            <person name="Jeske O."/>
            <person name="Meyerdierks A."/>
            <person name="Storesund J.E."/>
            <person name="Kallscheuer N."/>
            <person name="Luecker S."/>
            <person name="Lage O.M."/>
            <person name="Pohl T."/>
            <person name="Merkel B.J."/>
            <person name="Hornburger P."/>
            <person name="Mueller R.-W."/>
            <person name="Bruemmer F."/>
            <person name="Labrenz M."/>
            <person name="Spormann A.M."/>
            <person name="Op Den Camp H."/>
            <person name="Overmann J."/>
            <person name="Amann R."/>
            <person name="Jetten M.S.M."/>
            <person name="Mascher T."/>
            <person name="Medema M.H."/>
            <person name="Devos D.P."/>
            <person name="Kaster A.-K."/>
            <person name="Ovreas L."/>
            <person name="Rohde M."/>
            <person name="Galperin M.Y."/>
            <person name="Jogler C."/>
        </authorList>
    </citation>
    <scope>NUCLEOTIDE SEQUENCE [LARGE SCALE GENOMIC DNA]</scope>
    <source>
        <strain evidence="4 5">Pla123a</strain>
    </source>
</reference>
<dbReference type="Gene3D" id="3.40.50.2300">
    <property type="match status" value="2"/>
</dbReference>
<sequence>MSGSQRFFVFGLLALIAAGVVWFRSEVYSNPQPLVEHPELVLVTGGSSPYWQLLAKGAVAAADELDADLELKIPADDEDAKQQTELLVKVHASEVDGVAISPLEAEGQTRLINDIAGHALVITVDSDAPQSNRIGFVGASNHAAGIQCAELVEEALGGGGKVVVLAANMTKQNMLERVQGIKEKVDGDAESEGAKVEIVDVLIDEGDAQRCQDQLIAALEAHPDLAGVVGLNSYHGGLIAECLKQKELDGKLKVVAFDALDETLDAIESGVIFATVAQDPYQYGYEAVARLVANCQRSGIQLPLVGGKNTMNISTQKLYAKDLEEYRRQFEKRMGAAESTKAEQAPENKE</sequence>
<dbReference type="Pfam" id="PF13407">
    <property type="entry name" value="Peripla_BP_4"/>
    <property type="match status" value="1"/>
</dbReference>
<name>A0A5C5YSB7_9BACT</name>
<dbReference type="SUPFAM" id="SSF53822">
    <property type="entry name" value="Periplasmic binding protein-like I"/>
    <property type="match status" value="1"/>
</dbReference>
<dbReference type="AlphaFoldDB" id="A0A5C5YSB7"/>
<evidence type="ECO:0000313" key="5">
    <source>
        <dbReference type="Proteomes" id="UP000318478"/>
    </source>
</evidence>
<dbReference type="PANTHER" id="PTHR30036:SF7">
    <property type="entry name" value="ABC TRANSPORTER PERIPLASMIC-BINDING PROTEIN YPHF"/>
    <property type="match status" value="1"/>
</dbReference>
<dbReference type="InterPro" id="IPR050555">
    <property type="entry name" value="Bact_Solute-Bind_Prot2"/>
</dbReference>
<comment type="similarity">
    <text evidence="2">Belongs to the bacterial solute-binding protein 2 family.</text>
</comment>
<evidence type="ECO:0000259" key="3">
    <source>
        <dbReference type="Pfam" id="PF13407"/>
    </source>
</evidence>
<organism evidence="4 5">
    <name type="scientific">Posidoniimonas polymericola</name>
    <dbReference type="NCBI Taxonomy" id="2528002"/>
    <lineage>
        <taxon>Bacteria</taxon>
        <taxon>Pseudomonadati</taxon>
        <taxon>Planctomycetota</taxon>
        <taxon>Planctomycetia</taxon>
        <taxon>Pirellulales</taxon>
        <taxon>Lacipirellulaceae</taxon>
        <taxon>Posidoniimonas</taxon>
    </lineage>
</organism>